<sequence length="43" mass="5354">MTDFLKWCTIFERKLDRQLNDQEIAFIKWLSKEYTKEENQNIS</sequence>
<dbReference type="EMBL" id="JAWDIQ010000002">
    <property type="protein sequence ID" value="MDY0409536.1"/>
    <property type="molecule type" value="Genomic_DNA"/>
</dbReference>
<comment type="caution">
    <text evidence="1">The sequence shown here is derived from an EMBL/GenBank/DDBJ whole genome shotgun (WGS) entry which is preliminary data.</text>
</comment>
<protein>
    <submittedName>
        <fullName evidence="1">Uncharacterized protein</fullName>
    </submittedName>
</protein>
<dbReference type="RefSeq" id="WP_320380334.1">
    <property type="nucleotide sequence ID" value="NZ_JAWDIQ010000002.1"/>
</dbReference>
<evidence type="ECO:0000313" key="1">
    <source>
        <dbReference type="EMBL" id="MDY0409536.1"/>
    </source>
</evidence>
<name>A0ABU5CT25_9BACI</name>
<organism evidence="1 2">
    <name type="scientific">Paracerasibacillus soli</name>
    <dbReference type="NCBI Taxonomy" id="480284"/>
    <lineage>
        <taxon>Bacteria</taxon>
        <taxon>Bacillati</taxon>
        <taxon>Bacillota</taxon>
        <taxon>Bacilli</taxon>
        <taxon>Bacillales</taxon>
        <taxon>Bacillaceae</taxon>
        <taxon>Paracerasibacillus</taxon>
    </lineage>
</organism>
<proteinExistence type="predicted"/>
<accession>A0ABU5CT25</accession>
<keyword evidence="2" id="KW-1185">Reference proteome</keyword>
<reference evidence="1 2" key="1">
    <citation type="submission" date="2023-10" db="EMBL/GenBank/DDBJ databases">
        <title>Virgibacillus soli CC-YMP-6 genome.</title>
        <authorList>
            <person name="Miliotis G."/>
            <person name="Sengupta P."/>
            <person name="Hameed A."/>
            <person name="Chuvochina M."/>
            <person name="Mcdonagh F."/>
            <person name="Simpson A.C."/>
            <person name="Singh N.K."/>
            <person name="Rekha P.D."/>
            <person name="Raman K."/>
            <person name="Hugenholtz P."/>
            <person name="Venkateswaran K."/>
        </authorList>
    </citation>
    <scope>NUCLEOTIDE SEQUENCE [LARGE SCALE GENOMIC DNA]</scope>
    <source>
        <strain evidence="1 2">CC-YMP-6</strain>
    </source>
</reference>
<evidence type="ECO:0000313" key="2">
    <source>
        <dbReference type="Proteomes" id="UP001275315"/>
    </source>
</evidence>
<gene>
    <name evidence="1" type="ORF">RWD45_14295</name>
</gene>
<dbReference type="Proteomes" id="UP001275315">
    <property type="component" value="Unassembled WGS sequence"/>
</dbReference>